<evidence type="ECO:0000256" key="11">
    <source>
        <dbReference type="PROSITE-ProRule" id="PRU00076"/>
    </source>
</evidence>
<dbReference type="Gene3D" id="2.40.155.10">
    <property type="entry name" value="Green fluorescent protein"/>
    <property type="match status" value="2"/>
</dbReference>
<evidence type="ECO:0000256" key="12">
    <source>
        <dbReference type="SAM" id="Coils"/>
    </source>
</evidence>
<dbReference type="PROSITE" id="PS00010">
    <property type="entry name" value="ASX_HYDROXYL"/>
    <property type="match status" value="1"/>
</dbReference>
<dbReference type="Gene3D" id="2.20.100.10">
    <property type="entry name" value="Thrombospondin type-1 (TSP1) repeat"/>
    <property type="match status" value="4"/>
</dbReference>
<feature type="domain" description="Ig-like" evidence="16">
    <location>
        <begin position="159"/>
        <end position="245"/>
    </location>
</feature>
<feature type="domain" description="Ig-like" evidence="16">
    <location>
        <begin position="2111"/>
        <end position="2195"/>
    </location>
</feature>
<evidence type="ECO:0000256" key="8">
    <source>
        <dbReference type="ARBA" id="ARBA00022837"/>
    </source>
</evidence>
<dbReference type="FunFam" id="2.60.40.10:FF:000285">
    <property type="entry name" value="Hemicentin 1"/>
    <property type="match status" value="1"/>
</dbReference>
<keyword evidence="10" id="KW-0325">Glycoprotein</keyword>
<dbReference type="FunFam" id="2.60.40.10:FF:000750">
    <property type="entry name" value="Hemicentin 1"/>
    <property type="match status" value="1"/>
</dbReference>
<dbReference type="FunFam" id="2.60.40.10:FF:001527">
    <property type="entry name" value="Hemicentin 1"/>
    <property type="match status" value="1"/>
</dbReference>
<dbReference type="FunFam" id="2.60.40.10:FF:000706">
    <property type="entry name" value="Hemicentin 1"/>
    <property type="match status" value="1"/>
</dbReference>
<feature type="domain" description="Ig-like" evidence="16">
    <location>
        <begin position="1085"/>
        <end position="1175"/>
    </location>
</feature>
<name>A0A6A1Q5S3_BALPH</name>
<keyword evidence="5 11" id="KW-0245">EGF-like domain</keyword>
<dbReference type="FunFam" id="2.60.40.10:FF:000824">
    <property type="entry name" value="Hemicentin 1"/>
    <property type="match status" value="1"/>
</dbReference>
<sequence>MLNETVVVNNPIQLECKATGNPSPAITWYKDNRPLLGSSSMTFLNRGQIINIESTQITDAGIYKLPPSISGSNNMVSVVVNNLVRLECEARGIPAPSLTWLKDGSPVASFTNGIQVLSGGRILALTSAQISDTGRYTCVAVNAAGEKQRDIDLRVYVAPNIMGEEQNVSVLISQAVELLCQSDAIPPPTLTWLKDGHPLLKKPGLSVTENGSVLKIEDAQVQDSGRYTCEATNVAGKTEKNYNVNIWVPPNIYGSDELAQLTVIEGHLTSLLCESSGIPPPNLIWKKKGSPVLADSAGRVRTLSGGRQLQISIAEESDAGLYTCVASNVAGTAKKDYSLQVYIRPTIANSGNHPTEIIVTRGKSISLECEVEGIPQPTVTWMKEGRPLTKGRGMEVTDEGHILQLKNVHVSDTGRYVCVAVNIAGMTDRKYDLSVHTPPSIIGNHKTPENISVVEKNSVSLTCEASGIPLPSIAWLKDGWPVNFSSSLRILSGGRTLRLMQTRMEDAGQYTCVVRNAAGEERKTFGLSVLVPPHIVGENTFEDVKVKEKQSVALTCEVTGNPVPEITWQKDGQFLKEDDTHHLMSGGRFLQITNAQVSHTGRYTCLASNTAGDKSRSFSLNVLVSPTIAGVDSDGIPEDVTVILNSPTSLVCEAYSYPPATITWFKNGTPLESNRNIRILPGGRTLQILNAQKDSAGRYSCVATNEAGEMIKHYEVKIYIPPIISKSDLLGPGLSPREVKIKVNNTLTLECEPLKADDHVTIAGSGHTLQIREAQISDTGRYTCIASNIAGEDELDFDVNIQVPPSFHKLWEIGNMLDTGRSGEAKDVIINNPISLYCETNAAPPPTLTWYKDGHPLTSSDRVLILPGGRVLQIPRAKVEDAGRYMCVAVNEAGEDSLQYDGADSDLPEEVTVLVNKSMLVECLSSGSPTPRNSWQKDGQFLLEDEHHKFLSNGRILQILNTQITDIGRYVCIAENTAGSAKKYFNLNVHVPPSVIGPNPENLTVVVNNFISLTCEVSGFPPPDLSWLKNEQPIKLNTNALIVPGGRTLQIIRAKVSDGGEYTCIAINQAGESKKKVSLTVYVPPSIKDHGSESLSVVNVREGTSVSLECESNAVPPPVITWYKNGRMLTESTQLEILADGQMLHITKAEVSDTGQYVCRAINVAGRDDKNFHLNVYVPPSIEGPEKEVIVETISNPVTLTCDATGIPPPMIAWLKNHKPIGNKILTHLKFIFCREVANSKLPGLSIQTVETIHVLHQIWREKHRKITFFQFKNLYSCTLLMKVNYFSKVPPNVAGAEIPSEVSVLLGENVELVCNANGIPTPLIQWLRDGKPITNSETERIRVTADGSTLNIYEALPSDMGKYTCVATNPAGEEDRIFNLNVYVPPAIRGNKEEAEKLMALVDTSINIECRATGMPPPQINWLKNGLPLPLSSHVRLLSGGQVVRSAFIVYDLLDKVTVIVSDAAVYTCVASNRAGVDNKHYSLQVFVPPKLDNGMGTEEITIVKGSSTSMTCFTDGTPTPRMSWLRDGQPLGLDAHLSISSQEMVLQLIKAETEDSGRYTCIASNEAGEVSKHFILKVLEPPHINGSEEPVEMSVIVNNPLELTCIASGIPAPKITWMKDGRPLPQVDQMQTLGGGEVLRISSAQATGVPLPFQKPIFKGKSLKETGTPVSALGIRNGCRVMLPGEKNSPEEEVELKKLKDLEKSVETIADQLEEWTKELSEIQQGFPDKDLQAEALCKLDGRVKATIEQFMKILVEIGTLILPENCKDSRMKRKGLVKRIPAFPAECDTVEQSIPGDGATAVEDTGRYTCLASSPAGDDDKEYLVRVHVPPNIAGTDEPQDFTVLRNRQVTLECKSDAVPPPVITWLKNGERLQATPRVRILSGGRYLQINNADLGDTANYTCAASNIAGKTTREFILTVNVPPSIKSGPQSLVIHLNKSTVLECFAEGVPTPRITWRKDGAVLSENHARYSILENGFLHIQSAHVTDSGRYLCMATNAAGTDRRRIDLQVHVPPSIALGPTNITVTVNVQTTLACEATGIPKPSVNWRKNGHLLNVDQNQNSYRLLSSGSLVIISPSVDDTATYECTVTSDAGEDTRTVDLTVQVPPSIADEPTDFLVTTHGPTVITCTASGVPFPSIHWAKNGIRLLPRGEGYRILSSGAIEIFATQLSHAGRYTCVARNAAGSAHRHVSLYVQEPPVIQPQPSELAVILNNPILLPCEATGTPSPFITWQKEGINVITSGTVSIKKIMATQFYNSEVGRSHAILPRGGLQISRAVREDAGTYMCVAQNPAGTALGKIKLNVQVPPVISPHPKEYIIAVDKPIMLPCEADGLPPPDITWHKDGHVIMESIRQRILSSGALQIAFAQPGDAGQYTCIAANVAGSSSTSTKLTVHVPPRIQSTEVHYTVNENSQAVLPCVADGIPTPAINWKKDNVLLANLLGKHTVEPYGELILENVVPEDSGTYTCIAKNAAGEDTHTVSLTVHVLPTFTELPGEVSLNKGEQLRLNCKATGIPLPKLTWTFNNNIIPAHFDSVNGHSELVIERMSKEDSGTYVCTAENSVGFVKAIGFVYVKEPPVFKGDYPSNWIEPLGGNAILNCEVKGDPAPTIQWSRRGMDIEISHRIRQLGNGSLAIYGTIRINVLSNNSLYITAARKEDTSEYECVARNLMGSVLVRVPVIVQVFLLTKTETKYNVLLAVHGGFSQWSTWRSCSVTCGKGMQKRSRVCNNPSPANVDGNWSEWSPWEECTRSCGHGNRTRTRTCNNPSAQHGGQPCEGNAVEIIMCNIRPCPVHGAWSTWQPWGTCSVSCGKGTQTRTRLCNNPPPSFDGSYCDGAETQMQLMASGPLGPVGAPAPCPVEEAPDNEQGTALILCPSMEATSVKGVMCRVIFAIVTLVQRVFPYFLDECHSLALLQWFCVVAHGNWSPWSGWGMCSRTCNGGQMRRYRTCDNPRPSNGGRACGGPDSQIQRCNTDICPVDGSWGSWHSWSWCSASCGGGEKTRKRQCNNPIPSKSGRPCLGDATQVSRCNIQACPGGPQRARGSVIGSINDVEFGIAFLNATVTDSPNSDTRIIHARITNVPRSLGPAMRKIISILNPIYWTTAKEIGEAVNGFTLTNAVFKRETQVEFATVVSFFLFIYLFIYSFMAVVSSAAVIFKKEGLREGIALTSPEDIIQKNKALGPDFWLLPVCLVKLSVPFHRQAIHFCRAAFLLLDYTEDYIQTGPGQLYAYSTRLFSVDGISVPYTWNHTVFYDEAQGRMPFLVETLHASSVESDYDHLEETLGFKIHASISKVVHVTVFFFSIYQNCFIKFELCPQHSAVHNILAALRNVYLYRDRSNQCPSGFALDSVGPFCADEDECAAGNPCSHICHNAMGTYYCSCPKGLTIAVDGRTCQDIDECALSGHTCHAGQDCDNTIGSYHCVVRCGIGFRRTSDGLSCQGIQMEALALSSLDNLYALIPLSLKQRVLKQKLISTLKHVESLIDKTEKLLSFTPNESFS</sequence>
<feature type="disulfide bond" evidence="11">
    <location>
        <begin position="3361"/>
        <end position="3371"/>
    </location>
</feature>
<dbReference type="InterPro" id="IPR013783">
    <property type="entry name" value="Ig-like_fold"/>
</dbReference>
<feature type="domain" description="Ig-like" evidence="16">
    <location>
        <begin position="2492"/>
        <end position="2565"/>
    </location>
</feature>
<dbReference type="InterPro" id="IPR003598">
    <property type="entry name" value="Ig_sub2"/>
</dbReference>
<dbReference type="PANTHER" id="PTHR45080:SF28">
    <property type="entry name" value="HEMICENTIN-2"/>
    <property type="match status" value="1"/>
</dbReference>
<feature type="domain" description="Ig-like" evidence="16">
    <location>
        <begin position="908"/>
        <end position="988"/>
    </location>
</feature>
<feature type="domain" description="Ig-like" evidence="16">
    <location>
        <begin position="2202"/>
        <end position="2308"/>
    </location>
</feature>
<dbReference type="Pfam" id="PF07645">
    <property type="entry name" value="EGF_CA"/>
    <property type="match status" value="2"/>
</dbReference>
<dbReference type="GO" id="GO:0030424">
    <property type="term" value="C:axon"/>
    <property type="evidence" value="ECO:0007669"/>
    <property type="project" value="TreeGrafter"/>
</dbReference>
<dbReference type="InterPro" id="IPR009017">
    <property type="entry name" value="GFP"/>
</dbReference>
<dbReference type="Gene3D" id="2.10.25.10">
    <property type="entry name" value="Laminin"/>
    <property type="match status" value="2"/>
</dbReference>
<dbReference type="InterPro" id="IPR013098">
    <property type="entry name" value="Ig_I-set"/>
</dbReference>
<feature type="domain" description="Ig-like" evidence="16">
    <location>
        <begin position="1491"/>
        <end position="1573"/>
    </location>
</feature>
<feature type="domain" description="Ig-like" evidence="16">
    <location>
        <begin position="533"/>
        <end position="621"/>
    </location>
</feature>
<dbReference type="InterPro" id="IPR006605">
    <property type="entry name" value="G2_nidogen/fibulin_G2F"/>
</dbReference>
<dbReference type="FunFam" id="2.60.40.10:FF:000847">
    <property type="entry name" value="Hemicentin 1"/>
    <property type="match status" value="1"/>
</dbReference>
<dbReference type="GO" id="GO:0043025">
    <property type="term" value="C:neuronal cell body"/>
    <property type="evidence" value="ECO:0007669"/>
    <property type="project" value="TreeGrafter"/>
</dbReference>
<dbReference type="Gene3D" id="3.10.20.90">
    <property type="entry name" value="Phosphatidylinositol 3-kinase Catalytic Subunit, Chain A, domain 1"/>
    <property type="match status" value="1"/>
</dbReference>
<dbReference type="InterPro" id="IPR036533">
    <property type="entry name" value="BAG_dom_sf"/>
</dbReference>
<keyword evidence="3" id="KW-0964">Secreted</keyword>
<dbReference type="FunFam" id="2.60.40.10:FF:000795">
    <property type="entry name" value="Hemicentin 1"/>
    <property type="match status" value="1"/>
</dbReference>
<dbReference type="FunFam" id="2.10.25.10:FF:000371">
    <property type="entry name" value="Hemicentin 1"/>
    <property type="match status" value="1"/>
</dbReference>
<dbReference type="PROSITE" id="PS01187">
    <property type="entry name" value="EGF_CA"/>
    <property type="match status" value="1"/>
</dbReference>
<dbReference type="SMART" id="SM00408">
    <property type="entry name" value="IGc2"/>
    <property type="match status" value="26"/>
</dbReference>
<dbReference type="Pfam" id="PF13927">
    <property type="entry name" value="Ig_3"/>
    <property type="match status" value="9"/>
</dbReference>
<dbReference type="PROSITE" id="PS50835">
    <property type="entry name" value="IG_LIKE"/>
    <property type="match status" value="26"/>
</dbReference>
<dbReference type="InterPro" id="IPR000884">
    <property type="entry name" value="TSP1_rpt"/>
</dbReference>
<dbReference type="Gene3D" id="1.20.58.120">
    <property type="entry name" value="BAG domain"/>
    <property type="match status" value="1"/>
</dbReference>
<dbReference type="InterPro" id="IPR003103">
    <property type="entry name" value="BAG_domain"/>
</dbReference>
<dbReference type="InterPro" id="IPR018097">
    <property type="entry name" value="EGF_Ca-bd_CS"/>
</dbReference>
<dbReference type="Gene3D" id="2.60.40.10">
    <property type="entry name" value="Immunoglobulins"/>
    <property type="match status" value="27"/>
</dbReference>
<dbReference type="PROSITE" id="PS50092">
    <property type="entry name" value="TSP1"/>
    <property type="match status" value="5"/>
</dbReference>
<feature type="domain" description="EGF-like" evidence="14">
    <location>
        <begin position="3357"/>
        <end position="3396"/>
    </location>
</feature>
<dbReference type="SUPFAM" id="SSF82895">
    <property type="entry name" value="TSP-1 type 1 repeat"/>
    <property type="match status" value="5"/>
</dbReference>
<dbReference type="SMART" id="SM00209">
    <property type="entry name" value="TSP1"/>
    <property type="match status" value="5"/>
</dbReference>
<dbReference type="InterPro" id="IPR003599">
    <property type="entry name" value="Ig_sub"/>
</dbReference>
<accession>A0A6A1Q5S3</accession>
<feature type="domain" description="Ig-like" evidence="16">
    <location>
        <begin position="992"/>
        <end position="1080"/>
    </location>
</feature>
<evidence type="ECO:0000256" key="1">
    <source>
        <dbReference type="ARBA" id="ARBA00004498"/>
    </source>
</evidence>
<keyword evidence="12" id="KW-0175">Coiled coil</keyword>
<dbReference type="GO" id="GO:0005886">
    <property type="term" value="C:plasma membrane"/>
    <property type="evidence" value="ECO:0007669"/>
    <property type="project" value="TreeGrafter"/>
</dbReference>
<keyword evidence="9 11" id="KW-1015">Disulfide bond</keyword>
<keyword evidence="7" id="KW-0677">Repeat</keyword>
<dbReference type="PANTHER" id="PTHR45080">
    <property type="entry name" value="CONTACTIN 5"/>
    <property type="match status" value="1"/>
</dbReference>
<evidence type="ECO:0000256" key="5">
    <source>
        <dbReference type="ARBA" id="ARBA00022536"/>
    </source>
</evidence>
<dbReference type="Pfam" id="PF00090">
    <property type="entry name" value="TSP_1"/>
    <property type="match status" value="5"/>
</dbReference>
<feature type="domain" description="Ig-like" evidence="16">
    <location>
        <begin position="1292"/>
        <end position="1382"/>
    </location>
</feature>
<dbReference type="SUPFAM" id="SSF63491">
    <property type="entry name" value="BAG domain"/>
    <property type="match status" value="1"/>
</dbReference>
<keyword evidence="13" id="KW-0472">Membrane</keyword>
<dbReference type="PROSITE" id="PS51035">
    <property type="entry name" value="BAG"/>
    <property type="match status" value="1"/>
</dbReference>
<reference evidence="19 20" key="1">
    <citation type="journal article" date="2019" name="PLoS ONE">
        <title>Genomic analyses reveal an absence of contemporary introgressive admixture between fin whales and blue whales, despite known hybrids.</title>
        <authorList>
            <person name="Westbury M.V."/>
            <person name="Petersen B."/>
            <person name="Lorenzen E.D."/>
        </authorList>
    </citation>
    <scope>NUCLEOTIDE SEQUENCE [LARGE SCALE GENOMIC DNA]</scope>
    <source>
        <strain evidence="19">FinWhale-01</strain>
    </source>
</reference>
<dbReference type="FunFam" id="2.60.40.10:FF:000594">
    <property type="entry name" value="Hemicentin 1"/>
    <property type="match status" value="1"/>
</dbReference>
<dbReference type="GO" id="GO:0008046">
    <property type="term" value="F:axon guidance receptor activity"/>
    <property type="evidence" value="ECO:0007669"/>
    <property type="project" value="TreeGrafter"/>
</dbReference>
<comment type="subcellular location">
    <subcellularLocation>
        <location evidence="1">Secreted</location>
        <location evidence="1">Extracellular space</location>
        <location evidence="1">Extracellular matrix</location>
    </subcellularLocation>
</comment>
<dbReference type="FunFam" id="2.60.40.10:FF:000279">
    <property type="entry name" value="Hemicentin 1"/>
    <property type="match status" value="1"/>
</dbReference>
<dbReference type="FunFam" id="2.60.40.10:FF:000973">
    <property type="entry name" value="Hemicentin 1"/>
    <property type="match status" value="1"/>
</dbReference>
<dbReference type="FunFam" id="2.60.40.10:FF:000726">
    <property type="entry name" value="Hemicentin 1"/>
    <property type="match status" value="1"/>
</dbReference>
<evidence type="ECO:0000259" key="15">
    <source>
        <dbReference type="PROSITE" id="PS50053"/>
    </source>
</evidence>
<dbReference type="SMART" id="SM00264">
    <property type="entry name" value="BAG"/>
    <property type="match status" value="1"/>
</dbReference>
<keyword evidence="20" id="KW-1185">Reference proteome</keyword>
<evidence type="ECO:0000256" key="9">
    <source>
        <dbReference type="ARBA" id="ARBA00023157"/>
    </source>
</evidence>
<feature type="domain" description="Ig-like" evidence="16">
    <location>
        <begin position="1834"/>
        <end position="1922"/>
    </location>
</feature>
<comment type="caution">
    <text evidence="19">The sequence shown here is derived from an EMBL/GenBank/DDBJ whole genome shotgun (WGS) entry which is preliminary data.</text>
</comment>
<dbReference type="FunFam" id="2.20.100.10:FF:000007">
    <property type="entry name" value="Thrombospondin 1"/>
    <property type="match status" value="2"/>
</dbReference>
<keyword evidence="6" id="KW-0732">Signal</keyword>
<keyword evidence="4" id="KW-0272">Extracellular matrix</keyword>
<feature type="domain" description="Ig-like" evidence="16">
    <location>
        <begin position="1584"/>
        <end position="1647"/>
    </location>
</feature>
<dbReference type="InterPro" id="IPR007110">
    <property type="entry name" value="Ig-like_dom"/>
</dbReference>
<gene>
    <name evidence="19" type="ORF">E2I00_010091</name>
</gene>
<dbReference type="SMART" id="SM00179">
    <property type="entry name" value="EGF_CA"/>
    <property type="match status" value="2"/>
</dbReference>
<dbReference type="Pfam" id="PF07474">
    <property type="entry name" value="G2F"/>
    <property type="match status" value="2"/>
</dbReference>
<feature type="domain" description="Ig-like" evidence="16">
    <location>
        <begin position="250"/>
        <end position="340"/>
    </location>
</feature>
<feature type="domain" description="Ig-like" evidence="16">
    <location>
        <begin position="626"/>
        <end position="717"/>
    </location>
</feature>
<dbReference type="CDD" id="cd00054">
    <property type="entry name" value="EGF_CA"/>
    <property type="match status" value="2"/>
</dbReference>
<dbReference type="InterPro" id="IPR000742">
    <property type="entry name" value="EGF"/>
</dbReference>
<dbReference type="FunFam" id="2.60.40.10:FF:000186">
    <property type="entry name" value="Hemicentin 1"/>
    <property type="match status" value="4"/>
</dbReference>
<evidence type="ECO:0000259" key="14">
    <source>
        <dbReference type="PROSITE" id="PS50026"/>
    </source>
</evidence>
<dbReference type="SMART" id="SM00409">
    <property type="entry name" value="IG"/>
    <property type="match status" value="26"/>
</dbReference>
<dbReference type="SUPFAM" id="SSF54511">
    <property type="entry name" value="GFP-like"/>
    <property type="match status" value="2"/>
</dbReference>
<dbReference type="InterPro" id="IPR000152">
    <property type="entry name" value="EGF-type_Asp/Asn_hydroxyl_site"/>
</dbReference>
<feature type="domain" description="Nidogen G2 beta-barrel" evidence="17">
    <location>
        <begin position="3038"/>
        <end position="3302"/>
    </location>
</feature>
<keyword evidence="13" id="KW-0812">Transmembrane</keyword>
<dbReference type="FunFam" id="2.60.40.10:FF:001313">
    <property type="entry name" value="Hemicentin 1"/>
    <property type="match status" value="1"/>
</dbReference>
<evidence type="ECO:0000256" key="3">
    <source>
        <dbReference type="ARBA" id="ARBA00022525"/>
    </source>
</evidence>
<feature type="coiled-coil region" evidence="12">
    <location>
        <begin position="1701"/>
        <end position="1728"/>
    </location>
</feature>
<dbReference type="GO" id="GO:0005509">
    <property type="term" value="F:calcium ion binding"/>
    <property type="evidence" value="ECO:0007669"/>
    <property type="project" value="InterPro"/>
</dbReference>
<feature type="domain" description="Ig-like" evidence="16">
    <location>
        <begin position="1927"/>
        <end position="2011"/>
    </location>
</feature>
<feature type="domain" description="Ubiquitin-like" evidence="15">
    <location>
        <begin position="1641"/>
        <end position="1692"/>
    </location>
</feature>
<dbReference type="FunFam" id="2.60.40.10:FF:001020">
    <property type="entry name" value="Hemicentin 1"/>
    <property type="match status" value="1"/>
</dbReference>
<feature type="domain" description="Ig-like" evidence="16">
    <location>
        <begin position="2311"/>
        <end position="2396"/>
    </location>
</feature>
<feature type="domain" description="Ig-like" evidence="16">
    <location>
        <begin position="1180"/>
        <end position="1280"/>
    </location>
</feature>
<dbReference type="FunFam" id="2.60.40.10:FF:000130">
    <property type="entry name" value="Hemicentin 1"/>
    <property type="match status" value="3"/>
</dbReference>
<dbReference type="FunFam" id="2.60.40.10:FF:000708">
    <property type="entry name" value="Hemicentin 1"/>
    <property type="match status" value="1"/>
</dbReference>
<dbReference type="InterPro" id="IPR013106">
    <property type="entry name" value="Ig_V-set"/>
</dbReference>
<feature type="domain" description="Ig-like" evidence="16">
    <location>
        <begin position="2018"/>
        <end position="2106"/>
    </location>
</feature>
<feature type="transmembrane region" description="Helical" evidence="13">
    <location>
        <begin position="3133"/>
        <end position="3158"/>
    </location>
</feature>
<evidence type="ECO:0000256" key="2">
    <source>
        <dbReference type="ARBA" id="ARBA00022374"/>
    </source>
</evidence>
<dbReference type="GO" id="GO:0051087">
    <property type="term" value="F:protein-folding chaperone binding"/>
    <property type="evidence" value="ECO:0007669"/>
    <property type="project" value="InterPro"/>
</dbReference>
<dbReference type="PROSITE" id="PS50053">
    <property type="entry name" value="UBIQUITIN_2"/>
    <property type="match status" value="1"/>
</dbReference>
<evidence type="ECO:0000256" key="6">
    <source>
        <dbReference type="ARBA" id="ARBA00022729"/>
    </source>
</evidence>
<feature type="domain" description="Ig-like" evidence="16">
    <location>
        <begin position="805"/>
        <end position="899"/>
    </location>
</feature>
<feature type="domain" description="BAG" evidence="18">
    <location>
        <begin position="1714"/>
        <end position="1794"/>
    </location>
</feature>
<feature type="domain" description="Ig-like" evidence="16">
    <location>
        <begin position="2401"/>
        <end position="2487"/>
    </location>
</feature>
<dbReference type="FunFam" id="2.10.25.10:FF:000008">
    <property type="entry name" value="Signal peptide, CUB domain, EGF-like 2"/>
    <property type="match status" value="1"/>
</dbReference>
<evidence type="ECO:0000259" key="17">
    <source>
        <dbReference type="PROSITE" id="PS50993"/>
    </source>
</evidence>
<dbReference type="OrthoDB" id="5985519at2759"/>
<dbReference type="SMART" id="SM00406">
    <property type="entry name" value="IGv"/>
    <property type="match status" value="7"/>
</dbReference>
<dbReference type="FunFam" id="2.20.100.10:FF:000067">
    <property type="entry name" value="Hemicentin 1"/>
    <property type="match status" value="1"/>
</dbReference>
<comment type="caution">
    <text evidence="11">Lacks conserved residue(s) required for the propagation of feature annotation.</text>
</comment>
<dbReference type="SUPFAM" id="SSF48726">
    <property type="entry name" value="Immunoglobulin"/>
    <property type="match status" value="27"/>
</dbReference>
<keyword evidence="8" id="KW-0106">Calcium</keyword>
<evidence type="ECO:0000256" key="10">
    <source>
        <dbReference type="ARBA" id="ARBA00023180"/>
    </source>
</evidence>
<feature type="domain" description="Ig-like" evidence="16">
    <location>
        <begin position="1"/>
        <end position="63"/>
    </location>
</feature>
<dbReference type="InterPro" id="IPR049883">
    <property type="entry name" value="NOTCH1_EGF-like"/>
</dbReference>
<dbReference type="FunFam" id="2.20.100.10:FF:000002">
    <property type="entry name" value="Unc-5 netrin receptor C"/>
    <property type="match status" value="1"/>
</dbReference>
<dbReference type="FunFam" id="2.60.40.10:FF:001021">
    <property type="entry name" value="Hemicentin 1"/>
    <property type="match status" value="1"/>
</dbReference>
<evidence type="ECO:0000256" key="13">
    <source>
        <dbReference type="SAM" id="Phobius"/>
    </source>
</evidence>
<dbReference type="SMART" id="SM00181">
    <property type="entry name" value="EGF"/>
    <property type="match status" value="2"/>
</dbReference>
<proteinExistence type="predicted"/>
<dbReference type="SMART" id="SM00682">
    <property type="entry name" value="G2F"/>
    <property type="match status" value="1"/>
</dbReference>
<organism evidence="19 20">
    <name type="scientific">Balaenoptera physalus</name>
    <name type="common">Fin whale</name>
    <name type="synonym">Balaena physalus</name>
    <dbReference type="NCBI Taxonomy" id="9770"/>
    <lineage>
        <taxon>Eukaryota</taxon>
        <taxon>Metazoa</taxon>
        <taxon>Chordata</taxon>
        <taxon>Craniata</taxon>
        <taxon>Vertebrata</taxon>
        <taxon>Euteleostomi</taxon>
        <taxon>Mammalia</taxon>
        <taxon>Eutheria</taxon>
        <taxon>Laurasiatheria</taxon>
        <taxon>Artiodactyla</taxon>
        <taxon>Whippomorpha</taxon>
        <taxon>Cetacea</taxon>
        <taxon>Mysticeti</taxon>
        <taxon>Balaenopteridae</taxon>
        <taxon>Balaenoptera</taxon>
    </lineage>
</organism>
<feature type="domain" description="Ig-like" evidence="16">
    <location>
        <begin position="439"/>
        <end position="528"/>
    </location>
</feature>
<dbReference type="Proteomes" id="UP000437017">
    <property type="component" value="Unassembled WGS sequence"/>
</dbReference>
<dbReference type="PROSITE" id="PS50026">
    <property type="entry name" value="EGF_3"/>
    <property type="match status" value="1"/>
</dbReference>
<dbReference type="GO" id="GO:0007156">
    <property type="term" value="P:homophilic cell adhesion via plasma membrane adhesion molecules"/>
    <property type="evidence" value="ECO:0007669"/>
    <property type="project" value="TreeGrafter"/>
</dbReference>
<dbReference type="SUPFAM" id="SSF57184">
    <property type="entry name" value="Growth factor receptor domain"/>
    <property type="match status" value="1"/>
</dbReference>
<feature type="domain" description="Ig-like" evidence="16">
    <location>
        <begin position="2580"/>
        <end position="2685"/>
    </location>
</feature>
<evidence type="ECO:0000256" key="4">
    <source>
        <dbReference type="ARBA" id="ARBA00022530"/>
    </source>
</evidence>
<evidence type="ECO:0000313" key="19">
    <source>
        <dbReference type="EMBL" id="KAB0403020.1"/>
    </source>
</evidence>
<keyword evidence="13" id="KW-1133">Transmembrane helix</keyword>
<dbReference type="CDD" id="cd00096">
    <property type="entry name" value="Ig"/>
    <property type="match status" value="3"/>
</dbReference>
<protein>
    <recommendedName>
        <fullName evidence="2">BAG family molecular chaperone regulator 1</fullName>
    </recommendedName>
</protein>
<dbReference type="InterPro" id="IPR000626">
    <property type="entry name" value="Ubiquitin-like_dom"/>
</dbReference>
<dbReference type="PROSITE" id="PS50993">
    <property type="entry name" value="NIDOGEN_G2"/>
    <property type="match status" value="1"/>
</dbReference>
<dbReference type="EMBL" id="SGJD01000889">
    <property type="protein sequence ID" value="KAB0403020.1"/>
    <property type="molecule type" value="Genomic_DNA"/>
</dbReference>
<dbReference type="InterPro" id="IPR050958">
    <property type="entry name" value="Cell_Adh-Cytoskel_Orgn"/>
</dbReference>
<dbReference type="InterPro" id="IPR036383">
    <property type="entry name" value="TSP1_rpt_sf"/>
</dbReference>
<evidence type="ECO:0000259" key="18">
    <source>
        <dbReference type="PROSITE" id="PS51035"/>
    </source>
</evidence>
<dbReference type="GO" id="GO:0050808">
    <property type="term" value="P:synapse organization"/>
    <property type="evidence" value="ECO:0007669"/>
    <property type="project" value="TreeGrafter"/>
</dbReference>
<feature type="domain" description="Ig-like" evidence="16">
    <location>
        <begin position="1387"/>
        <end position="1486"/>
    </location>
</feature>
<evidence type="ECO:0000256" key="7">
    <source>
        <dbReference type="ARBA" id="ARBA00022737"/>
    </source>
</evidence>
<dbReference type="InterPro" id="IPR036179">
    <property type="entry name" value="Ig-like_dom_sf"/>
</dbReference>
<feature type="domain" description="Ig-like" evidence="16">
    <location>
        <begin position="345"/>
        <end position="434"/>
    </location>
</feature>
<dbReference type="Pfam" id="PF07679">
    <property type="entry name" value="I-set"/>
    <property type="match status" value="17"/>
</dbReference>
<evidence type="ECO:0000313" key="20">
    <source>
        <dbReference type="Proteomes" id="UP000437017"/>
    </source>
</evidence>
<evidence type="ECO:0000259" key="16">
    <source>
        <dbReference type="PROSITE" id="PS50835"/>
    </source>
</evidence>
<dbReference type="InterPro" id="IPR001881">
    <property type="entry name" value="EGF-like_Ca-bd_dom"/>
</dbReference>
<dbReference type="InterPro" id="IPR009030">
    <property type="entry name" value="Growth_fac_rcpt_cys_sf"/>
</dbReference>
<feature type="domain" description="Ig-like" evidence="16">
    <location>
        <begin position="67"/>
        <end position="152"/>
    </location>
</feature>